<feature type="domain" description="DUF4382" evidence="1">
    <location>
        <begin position="35"/>
        <end position="176"/>
    </location>
</feature>
<reference evidence="3" key="1">
    <citation type="submission" date="2016-10" db="EMBL/GenBank/DDBJ databases">
        <authorList>
            <person name="Varghese N."/>
            <person name="Submissions S."/>
        </authorList>
    </citation>
    <scope>NUCLEOTIDE SEQUENCE [LARGE SCALE GENOMIC DNA]</scope>
    <source>
        <strain evidence="3">DSM 23317</strain>
    </source>
</reference>
<keyword evidence="3" id="KW-1185">Reference proteome</keyword>
<dbReference type="InterPro" id="IPR025491">
    <property type="entry name" value="DUF4382"/>
</dbReference>
<dbReference type="Pfam" id="PF14321">
    <property type="entry name" value="DUF4382"/>
    <property type="match status" value="1"/>
</dbReference>
<gene>
    <name evidence="2" type="ORF">SAMN04488540_11536</name>
</gene>
<evidence type="ECO:0000259" key="1">
    <source>
        <dbReference type="Pfam" id="PF14321"/>
    </source>
</evidence>
<dbReference type="OrthoDB" id="7062064at2"/>
<name>A0A1G8XH71_9GAMM</name>
<dbReference type="Proteomes" id="UP000199527">
    <property type="component" value="Unassembled WGS sequence"/>
</dbReference>
<proteinExistence type="predicted"/>
<dbReference type="EMBL" id="FNEM01000015">
    <property type="protein sequence ID" value="SDJ89902.1"/>
    <property type="molecule type" value="Genomic_DNA"/>
</dbReference>
<sequence>MMKKRIVLLMPLLFGCGSDGGEPTLPTEEPVLQGLSIGVSDAPIDDVTAVVLKFDRIILTPAGAMGGGYHGNGPLVLELANHHVDMLQFQEDASHWLLNDEQLPVGRYDVRIEVLAGSGDQGSYVDDAQGRHPLYMVQNHINVGEIDIQEDGEHSYTLELDLRQSLHYDPETGYSLLYSGLRWVDNRTMGHLMGSIDSTWVEGCEADNAALADEAGQFSHVAYLYPSGTTLEAMDDMAAEPESGRVAPIATSYVHQVMDGTWRFGMGFLPQGEYQVGYSCLGHLDLPESNETGAESFAIYGDGGTVVIDAGSGGGYRNGHHCGGRGPGGGPWGPGNRG</sequence>
<accession>A0A1G8XH71</accession>
<protein>
    <recommendedName>
        <fullName evidence="1">DUF4382 domain-containing protein</fullName>
    </recommendedName>
</protein>
<organism evidence="2 3">
    <name type="scientific">Ferrimonas sediminum</name>
    <dbReference type="NCBI Taxonomy" id="718193"/>
    <lineage>
        <taxon>Bacteria</taxon>
        <taxon>Pseudomonadati</taxon>
        <taxon>Pseudomonadota</taxon>
        <taxon>Gammaproteobacteria</taxon>
        <taxon>Alteromonadales</taxon>
        <taxon>Ferrimonadaceae</taxon>
        <taxon>Ferrimonas</taxon>
    </lineage>
</organism>
<dbReference type="AlphaFoldDB" id="A0A1G8XH71"/>
<evidence type="ECO:0000313" key="2">
    <source>
        <dbReference type="EMBL" id="SDJ89902.1"/>
    </source>
</evidence>
<evidence type="ECO:0000313" key="3">
    <source>
        <dbReference type="Proteomes" id="UP000199527"/>
    </source>
</evidence>
<dbReference type="PROSITE" id="PS51257">
    <property type="entry name" value="PROKAR_LIPOPROTEIN"/>
    <property type="match status" value="1"/>
</dbReference>